<evidence type="ECO:0000313" key="5">
    <source>
        <dbReference type="EMBL" id="PUZ29355.1"/>
    </source>
</evidence>
<dbReference type="EMBL" id="QCYK01000001">
    <property type="protein sequence ID" value="PUZ29355.1"/>
    <property type="molecule type" value="Genomic_DNA"/>
</dbReference>
<dbReference type="PANTHER" id="PTHR43280:SF32">
    <property type="entry name" value="TRANSCRIPTIONAL REGULATORY PROTEIN"/>
    <property type="match status" value="1"/>
</dbReference>
<keyword evidence="6" id="KW-1185">Reference proteome</keyword>
<dbReference type="GO" id="GO:0003700">
    <property type="term" value="F:DNA-binding transcription factor activity"/>
    <property type="evidence" value="ECO:0007669"/>
    <property type="project" value="InterPro"/>
</dbReference>
<evidence type="ECO:0000256" key="2">
    <source>
        <dbReference type="ARBA" id="ARBA00023125"/>
    </source>
</evidence>
<dbReference type="AlphaFoldDB" id="A0A2T7BNV1"/>
<feature type="domain" description="HTH araC/xylS-type" evidence="4">
    <location>
        <begin position="181"/>
        <end position="279"/>
    </location>
</feature>
<gene>
    <name evidence="5" type="ORF">DCC81_07830</name>
</gene>
<reference evidence="5 6" key="1">
    <citation type="submission" date="2018-04" db="EMBL/GenBank/DDBJ databases">
        <title>Chitinophaga fuyangensis sp. nov., isolated from soil in a chemical factory.</title>
        <authorList>
            <person name="Chen K."/>
        </authorList>
    </citation>
    <scope>NUCLEOTIDE SEQUENCE [LARGE SCALE GENOMIC DNA]</scope>
    <source>
        <strain evidence="5 6">LY-1</strain>
    </source>
</reference>
<dbReference type="RefSeq" id="WP_108685993.1">
    <property type="nucleotide sequence ID" value="NZ_QCYK01000001.1"/>
</dbReference>
<dbReference type="Pfam" id="PF12833">
    <property type="entry name" value="HTH_18"/>
    <property type="match status" value="1"/>
</dbReference>
<dbReference type="PRINTS" id="PR00032">
    <property type="entry name" value="HTHARAC"/>
</dbReference>
<name>A0A2T7BNV1_9BACT</name>
<organism evidence="5 6">
    <name type="scientific">Chitinophaga parva</name>
    <dbReference type="NCBI Taxonomy" id="2169414"/>
    <lineage>
        <taxon>Bacteria</taxon>
        <taxon>Pseudomonadati</taxon>
        <taxon>Bacteroidota</taxon>
        <taxon>Chitinophagia</taxon>
        <taxon>Chitinophagales</taxon>
        <taxon>Chitinophagaceae</taxon>
        <taxon>Chitinophaga</taxon>
    </lineage>
</organism>
<dbReference type="Gene3D" id="1.10.10.60">
    <property type="entry name" value="Homeodomain-like"/>
    <property type="match status" value="1"/>
</dbReference>
<dbReference type="GO" id="GO:0043565">
    <property type="term" value="F:sequence-specific DNA binding"/>
    <property type="evidence" value="ECO:0007669"/>
    <property type="project" value="InterPro"/>
</dbReference>
<evidence type="ECO:0000256" key="1">
    <source>
        <dbReference type="ARBA" id="ARBA00023015"/>
    </source>
</evidence>
<dbReference type="PROSITE" id="PS01124">
    <property type="entry name" value="HTH_ARAC_FAMILY_2"/>
    <property type="match status" value="1"/>
</dbReference>
<keyword evidence="1" id="KW-0805">Transcription regulation</keyword>
<accession>A0A2T7BNV1</accession>
<proteinExistence type="predicted"/>
<dbReference type="SUPFAM" id="SSF46689">
    <property type="entry name" value="Homeodomain-like"/>
    <property type="match status" value="1"/>
</dbReference>
<dbReference type="Proteomes" id="UP000244450">
    <property type="component" value="Unassembled WGS sequence"/>
</dbReference>
<sequence>MELHYIDPISAGELHLTLHEVNFDRLFFQRDRKDKFLTIAWNDGPAQAVTIDGIKYQFPAQTILPLMVNQTFTFENPGQIIAWQYNRNFYCIVDHDKEVSCVGFLFYGSSETMFIVLDEQQQKKLHLLLQVFMDEFEDKDAIQRDMLQVMLKRLIIIITRLAKQQYLKEQALTEDKLDVLRKFNLMVENNYRKQHTVQFYADQLNKSPKTLANYFALYNHKSPLTVIQDRIIMEAKRLLMYTDKSAKEIAYDLGYDDAAYFSNFFKKQTGFAPSDFRNAKGSLHSTEQ</sequence>
<evidence type="ECO:0000259" key="4">
    <source>
        <dbReference type="PROSITE" id="PS01124"/>
    </source>
</evidence>
<dbReference type="InterPro" id="IPR018060">
    <property type="entry name" value="HTH_AraC"/>
</dbReference>
<comment type="caution">
    <text evidence="5">The sequence shown here is derived from an EMBL/GenBank/DDBJ whole genome shotgun (WGS) entry which is preliminary data.</text>
</comment>
<dbReference type="SMART" id="SM00342">
    <property type="entry name" value="HTH_ARAC"/>
    <property type="match status" value="1"/>
</dbReference>
<evidence type="ECO:0000313" key="6">
    <source>
        <dbReference type="Proteomes" id="UP000244450"/>
    </source>
</evidence>
<keyword evidence="3" id="KW-0804">Transcription</keyword>
<evidence type="ECO:0000256" key="3">
    <source>
        <dbReference type="ARBA" id="ARBA00023163"/>
    </source>
</evidence>
<dbReference type="InterPro" id="IPR020449">
    <property type="entry name" value="Tscrpt_reg_AraC-type_HTH"/>
</dbReference>
<dbReference type="OrthoDB" id="2585681at2"/>
<protein>
    <submittedName>
        <fullName evidence="5">AraC family transcriptional regulator</fullName>
    </submittedName>
</protein>
<dbReference type="InterPro" id="IPR009057">
    <property type="entry name" value="Homeodomain-like_sf"/>
</dbReference>
<keyword evidence="2" id="KW-0238">DNA-binding</keyword>
<dbReference type="PANTHER" id="PTHR43280">
    <property type="entry name" value="ARAC-FAMILY TRANSCRIPTIONAL REGULATOR"/>
    <property type="match status" value="1"/>
</dbReference>